<keyword evidence="2" id="KW-0863">Zinc-finger</keyword>
<dbReference type="GO" id="GO:0008270">
    <property type="term" value="F:zinc ion binding"/>
    <property type="evidence" value="ECO:0007669"/>
    <property type="project" value="UniProtKB-KW"/>
</dbReference>
<dbReference type="STRING" id="27349.A0A0L6VSF2"/>
<feature type="compositionally biased region" description="Basic and acidic residues" evidence="3">
    <location>
        <begin position="354"/>
        <end position="367"/>
    </location>
</feature>
<reference evidence="5 6" key="1">
    <citation type="submission" date="2015-08" db="EMBL/GenBank/DDBJ databases">
        <title>Next Generation Sequencing and Analysis of the Genome of Puccinia sorghi L Schw, the Causal Agent of Maize Common Rust.</title>
        <authorList>
            <person name="Rochi L."/>
            <person name="Burguener G."/>
            <person name="Darino M."/>
            <person name="Turjanski A."/>
            <person name="Kreff E."/>
            <person name="Dieguez M.J."/>
            <person name="Sacco F."/>
        </authorList>
    </citation>
    <scope>NUCLEOTIDE SEQUENCE [LARGE SCALE GENOMIC DNA]</scope>
    <source>
        <strain evidence="5 6">RO10H11247</strain>
    </source>
</reference>
<dbReference type="InterPro" id="IPR001878">
    <property type="entry name" value="Znf_CCHC"/>
</dbReference>
<dbReference type="InterPro" id="IPR009730">
    <property type="entry name" value="MFAP1_C"/>
</dbReference>
<feature type="region of interest" description="Disordered" evidence="3">
    <location>
        <begin position="1"/>
        <end position="139"/>
    </location>
</feature>
<feature type="domain" description="CCHC-type" evidence="4">
    <location>
        <begin position="349"/>
        <end position="364"/>
    </location>
</feature>
<feature type="compositionally biased region" description="Basic and acidic residues" evidence="3">
    <location>
        <begin position="42"/>
        <end position="52"/>
    </location>
</feature>
<comment type="caution">
    <text evidence="5">The sequence shown here is derived from an EMBL/GenBank/DDBJ whole genome shotgun (WGS) entry which is preliminary data.</text>
</comment>
<dbReference type="Proteomes" id="UP000037035">
    <property type="component" value="Unassembled WGS sequence"/>
</dbReference>
<feature type="compositionally biased region" description="Basic and acidic residues" evidence="3">
    <location>
        <begin position="64"/>
        <end position="74"/>
    </location>
</feature>
<feature type="compositionally biased region" description="Polar residues" evidence="3">
    <location>
        <begin position="54"/>
        <end position="63"/>
    </location>
</feature>
<feature type="compositionally biased region" description="Basic and acidic residues" evidence="3">
    <location>
        <begin position="379"/>
        <end position="390"/>
    </location>
</feature>
<keyword evidence="6" id="KW-1185">Reference proteome</keyword>
<feature type="compositionally biased region" description="Acidic residues" evidence="3">
    <location>
        <begin position="75"/>
        <end position="85"/>
    </location>
</feature>
<feature type="compositionally biased region" description="Low complexity" evidence="3">
    <location>
        <begin position="25"/>
        <end position="35"/>
    </location>
</feature>
<dbReference type="OrthoDB" id="1111734at2759"/>
<dbReference type="AlphaFoldDB" id="A0A0L6VSF2"/>
<evidence type="ECO:0000259" key="4">
    <source>
        <dbReference type="PROSITE" id="PS50158"/>
    </source>
</evidence>
<evidence type="ECO:0000256" key="3">
    <source>
        <dbReference type="SAM" id="MobiDB-lite"/>
    </source>
</evidence>
<keyword evidence="1" id="KW-0507">mRNA processing</keyword>
<dbReference type="GO" id="GO:0006397">
    <property type="term" value="P:mRNA processing"/>
    <property type="evidence" value="ECO:0007669"/>
    <property type="project" value="UniProtKB-KW"/>
</dbReference>
<sequence length="524" mass="61567">MQKTTVKRPQTIYRRGKPITTTTNQQQQQQQQQHSSDSDSDSDSHSKKEVEPNKSITIINIETHQLDNKKHESESDSSSEEEENESIPKSDSSNSQDSSSEDDNESSKLVPIYKPVFISKRNRETIPNQQNETEAEELEAKRLEEEKKVSQKLVQETLLREIAEKEVNQVFPEVDDNDGLNPEAEFEAWKLRELKRLKRDREALIQRAKEKEEIEARRMMPESERLKEDLEYAEKTRKAKPKGKQVFLQKYHHKGAFYAVGLSENHISTFLFFFSLLQDSDILKKHDYTAPTEGTFTKMELLPAVMQVRDFGKMSRTKWTHLAKEDTTSFDAGWSKKNPGRIEKSQEGCFGCGERGHLKRDCPKNHEQNVGQGSNRVALGDRARSNDSRHAPKRRGSHDDLRGKEYPSKRVENDREYAERRVDDRDPRRRYSPPPREEGRDRSHKDDSRRTDHRDKQSGRDSERDRRHHDDKDREGIKDDGRRRRPESRHHRDRSPVPSRREAERDRRDYSPKRSGKDRDRSRY</sequence>
<feature type="compositionally biased region" description="Basic and acidic residues" evidence="3">
    <location>
        <begin position="499"/>
        <end position="524"/>
    </location>
</feature>
<dbReference type="PROSITE" id="PS50158">
    <property type="entry name" value="ZF_CCHC"/>
    <property type="match status" value="1"/>
</dbReference>
<feature type="region of interest" description="Disordered" evidence="3">
    <location>
        <begin position="345"/>
        <end position="524"/>
    </location>
</feature>
<dbReference type="Pfam" id="PF06991">
    <property type="entry name" value="MFAP1"/>
    <property type="match status" value="1"/>
</dbReference>
<feature type="compositionally biased region" description="Basic residues" evidence="3">
    <location>
        <begin position="483"/>
        <end position="493"/>
    </location>
</feature>
<dbReference type="SMART" id="SM00343">
    <property type="entry name" value="ZnF_C2HC"/>
    <property type="match status" value="1"/>
</dbReference>
<evidence type="ECO:0000313" key="6">
    <source>
        <dbReference type="Proteomes" id="UP000037035"/>
    </source>
</evidence>
<dbReference type="GO" id="GO:0003676">
    <property type="term" value="F:nucleic acid binding"/>
    <property type="evidence" value="ECO:0007669"/>
    <property type="project" value="InterPro"/>
</dbReference>
<dbReference type="EMBL" id="LAVV01001443">
    <property type="protein sequence ID" value="KNZ63547.1"/>
    <property type="molecule type" value="Genomic_DNA"/>
</dbReference>
<dbReference type="VEuPathDB" id="FungiDB:VP01_1129g4"/>
<evidence type="ECO:0000256" key="2">
    <source>
        <dbReference type="PROSITE-ProRule" id="PRU00047"/>
    </source>
</evidence>
<evidence type="ECO:0000313" key="5">
    <source>
        <dbReference type="EMBL" id="KNZ63547.1"/>
    </source>
</evidence>
<dbReference type="Pfam" id="PF00098">
    <property type="entry name" value="zf-CCHC"/>
    <property type="match status" value="1"/>
</dbReference>
<organism evidence="5 6">
    <name type="scientific">Puccinia sorghi</name>
    <dbReference type="NCBI Taxonomy" id="27349"/>
    <lineage>
        <taxon>Eukaryota</taxon>
        <taxon>Fungi</taxon>
        <taxon>Dikarya</taxon>
        <taxon>Basidiomycota</taxon>
        <taxon>Pucciniomycotina</taxon>
        <taxon>Pucciniomycetes</taxon>
        <taxon>Pucciniales</taxon>
        <taxon>Pucciniaceae</taxon>
        <taxon>Puccinia</taxon>
    </lineage>
</organism>
<evidence type="ECO:0000256" key="1">
    <source>
        <dbReference type="ARBA" id="ARBA00022664"/>
    </source>
</evidence>
<protein>
    <recommendedName>
        <fullName evidence="4">CCHC-type domain-containing protein</fullName>
    </recommendedName>
</protein>
<dbReference type="SUPFAM" id="SSF57756">
    <property type="entry name" value="Retrovirus zinc finger-like domains"/>
    <property type="match status" value="1"/>
</dbReference>
<proteinExistence type="predicted"/>
<gene>
    <name evidence="5" type="ORF">VP01_1129g4</name>
</gene>
<name>A0A0L6VSF2_9BASI</name>
<dbReference type="InterPro" id="IPR033194">
    <property type="entry name" value="MFAP1"/>
</dbReference>
<dbReference type="Gene3D" id="4.10.60.10">
    <property type="entry name" value="Zinc finger, CCHC-type"/>
    <property type="match status" value="1"/>
</dbReference>
<feature type="compositionally biased region" description="Basic and acidic residues" evidence="3">
    <location>
        <begin position="397"/>
        <end position="482"/>
    </location>
</feature>
<keyword evidence="2" id="KW-0862">Zinc</keyword>
<dbReference type="InterPro" id="IPR036875">
    <property type="entry name" value="Znf_CCHC_sf"/>
</dbReference>
<accession>A0A0L6VSF2</accession>
<keyword evidence="2" id="KW-0479">Metal-binding</keyword>
<dbReference type="PANTHER" id="PTHR15327">
    <property type="entry name" value="MICROFIBRIL-ASSOCIATED PROTEIN"/>
    <property type="match status" value="1"/>
</dbReference>